<sequence>MILSNKFGYKSKVCLDVDKIISITKAYIVKMMQNETFRTPIQPQKFDKKIKYDSKIVSIGSCFSSNIGKILEDYRFNILSNPYGTLYNPISIHQNIVSAIREREINNDHILDDVPTVKSLDYHSDIEADNVNDLKTLIDSQNLKVKEQLSDAEFLFITWGSAFVFEYKKTNKVVGNCHKLPAKEFQQKLLSAEEIVASFDELMQEITSKTQVVITVSPVRHFRNGLIDNSLSKATLRYASHLIESKYANVTYFPSYEIMIDELRDYRFYKDDMVHPSHQAILYIWNYLKETLLDDSSYNTMEQWDKILKGLNHRPINPESEAHQKFLKKMIKWCKELNKINVDDVILRIEEQIVNPTSH</sequence>
<accession>A0AAX1N376</accession>
<evidence type="ECO:0000313" key="3">
    <source>
        <dbReference type="Proteomes" id="UP000678679"/>
    </source>
</evidence>
<dbReference type="RefSeq" id="WP_169663313.1">
    <property type="nucleotide sequence ID" value="NZ_CP076132.1"/>
</dbReference>
<name>A0AAX1N376_9BACT</name>
<dbReference type="InterPro" id="IPR014982">
    <property type="entry name" value="GSCFA"/>
</dbReference>
<protein>
    <submittedName>
        <fullName evidence="2">GSCFA domain-containing protein</fullName>
    </submittedName>
</protein>
<reference evidence="2 3" key="1">
    <citation type="submission" date="2021-05" db="EMBL/GenBank/DDBJ databases">
        <title>Comparative genomic studies on the polysaccharide-degrading batcterial strains of the Flammeovirga genus.</title>
        <authorList>
            <person name="Zewei F."/>
            <person name="Zheng Z."/>
            <person name="Yu L."/>
            <person name="Ruyue G."/>
            <person name="Yanhong M."/>
            <person name="Yuanyuan C."/>
            <person name="Jingyan G."/>
            <person name="Wenjun H."/>
        </authorList>
    </citation>
    <scope>NUCLEOTIDE SEQUENCE [LARGE SCALE GENOMIC DNA]</scope>
    <source>
        <strain evidence="2 3">NBRC:100898</strain>
    </source>
</reference>
<dbReference type="KEGG" id="fya:KMW28_11400"/>
<dbReference type="EMBL" id="CP076132">
    <property type="protein sequence ID" value="QWG00258.1"/>
    <property type="molecule type" value="Genomic_DNA"/>
</dbReference>
<dbReference type="Proteomes" id="UP000678679">
    <property type="component" value="Chromosome 1"/>
</dbReference>
<keyword evidence="3" id="KW-1185">Reference proteome</keyword>
<feature type="domain" description="GSCFA" evidence="1">
    <location>
        <begin position="55"/>
        <end position="286"/>
    </location>
</feature>
<proteinExistence type="predicted"/>
<evidence type="ECO:0000313" key="2">
    <source>
        <dbReference type="EMBL" id="QWG00258.1"/>
    </source>
</evidence>
<dbReference type="SUPFAM" id="SSF52266">
    <property type="entry name" value="SGNH hydrolase"/>
    <property type="match status" value="1"/>
</dbReference>
<evidence type="ECO:0000259" key="1">
    <source>
        <dbReference type="Pfam" id="PF08885"/>
    </source>
</evidence>
<dbReference type="AlphaFoldDB" id="A0AAX1N376"/>
<organism evidence="2 3">
    <name type="scientific">Flammeovirga yaeyamensis</name>
    <dbReference type="NCBI Taxonomy" id="367791"/>
    <lineage>
        <taxon>Bacteria</taxon>
        <taxon>Pseudomonadati</taxon>
        <taxon>Bacteroidota</taxon>
        <taxon>Cytophagia</taxon>
        <taxon>Cytophagales</taxon>
        <taxon>Flammeovirgaceae</taxon>
        <taxon>Flammeovirga</taxon>
    </lineage>
</organism>
<dbReference type="Pfam" id="PF08885">
    <property type="entry name" value="GSCFA"/>
    <property type="match status" value="1"/>
</dbReference>
<gene>
    <name evidence="2" type="ORF">KMW28_11400</name>
</gene>